<evidence type="ECO:0008006" key="3">
    <source>
        <dbReference type="Google" id="ProtNLM"/>
    </source>
</evidence>
<evidence type="ECO:0000313" key="2">
    <source>
        <dbReference type="Proteomes" id="UP000601055"/>
    </source>
</evidence>
<evidence type="ECO:0000313" key="1">
    <source>
        <dbReference type="EMBL" id="MBB2146250.1"/>
    </source>
</evidence>
<organism evidence="1 2">
    <name type="scientific">Pedobacter planticolens</name>
    <dbReference type="NCBI Taxonomy" id="2679964"/>
    <lineage>
        <taxon>Bacteria</taxon>
        <taxon>Pseudomonadati</taxon>
        <taxon>Bacteroidota</taxon>
        <taxon>Sphingobacteriia</taxon>
        <taxon>Sphingobacteriales</taxon>
        <taxon>Sphingobacteriaceae</taxon>
        <taxon>Pedobacter</taxon>
    </lineage>
</organism>
<protein>
    <recommendedName>
        <fullName evidence="3">DUF1735 domain-containing protein</fullName>
    </recommendedName>
</protein>
<keyword evidence="2" id="KW-1185">Reference proteome</keyword>
<dbReference type="RefSeq" id="WP_182922917.1">
    <property type="nucleotide sequence ID" value="NZ_WNXD01000002.1"/>
</dbReference>
<name>A0A923IUR7_9SPHI</name>
<dbReference type="EMBL" id="WNXD01000002">
    <property type="protein sequence ID" value="MBB2146250.1"/>
    <property type="molecule type" value="Genomic_DNA"/>
</dbReference>
<dbReference type="Proteomes" id="UP000601055">
    <property type="component" value="Unassembled WGS sequence"/>
</dbReference>
<accession>A0A923IUR7</accession>
<reference evidence="1" key="1">
    <citation type="submission" date="2019-11" db="EMBL/GenBank/DDBJ databases">
        <title>Description of Pedobacter sp. LMG 31464T.</title>
        <authorList>
            <person name="Carlier A."/>
            <person name="Qi S."/>
            <person name="Vandamme P."/>
        </authorList>
    </citation>
    <scope>NUCLEOTIDE SEQUENCE</scope>
    <source>
        <strain evidence="1">LMG 31464</strain>
    </source>
</reference>
<comment type="caution">
    <text evidence="1">The sequence shown here is derived from an EMBL/GenBank/DDBJ whole genome shotgun (WGS) entry which is preliminary data.</text>
</comment>
<gene>
    <name evidence="1" type="ORF">GM921_12185</name>
</gene>
<dbReference type="AlphaFoldDB" id="A0A923IUR7"/>
<sequence>MKNEIKYIFIGLIMVLFSACKKEYTTYDGQTVVEFIPAVNSKSQGTVAAPGSDNAKVQLVGAQRTADLELTYTVDASSTAVEGVHYSLPNKGKFTLPANSSFGYIKINLIPGSIPNNTTTSQKKLVLKLAGNADVPASANYKTYTLTITF</sequence>
<dbReference type="PROSITE" id="PS51257">
    <property type="entry name" value="PROKAR_LIPOPROTEIN"/>
    <property type="match status" value="1"/>
</dbReference>
<proteinExistence type="predicted"/>